<comment type="caution">
    <text evidence="6">The sequence shown here is derived from an EMBL/GenBank/DDBJ whole genome shotgun (WGS) entry which is preliminary data.</text>
</comment>
<dbReference type="PANTHER" id="PTHR43537:SF24">
    <property type="entry name" value="GLUCONATE OPERON TRANSCRIPTIONAL REPRESSOR"/>
    <property type="match status" value="1"/>
</dbReference>
<dbReference type="SMART" id="SM00345">
    <property type="entry name" value="HTH_GNTR"/>
    <property type="match status" value="1"/>
</dbReference>
<dbReference type="InterPro" id="IPR000524">
    <property type="entry name" value="Tscrpt_reg_HTH_GntR"/>
</dbReference>
<dbReference type="GO" id="GO:0003677">
    <property type="term" value="F:DNA binding"/>
    <property type="evidence" value="ECO:0007669"/>
    <property type="project" value="UniProtKB-KW"/>
</dbReference>
<evidence type="ECO:0000259" key="5">
    <source>
        <dbReference type="PROSITE" id="PS50949"/>
    </source>
</evidence>
<reference evidence="6" key="1">
    <citation type="submission" date="2020-12" db="EMBL/GenBank/DDBJ databases">
        <title>Clostridium thailandense sp. nov., a novel acetogenic bacterium isolated from peat land soil in Thailand.</title>
        <authorList>
            <person name="Chaikitkaew S."/>
            <person name="Birkeland N.K."/>
        </authorList>
    </citation>
    <scope>NUCLEOTIDE SEQUENCE</scope>
    <source>
        <strain evidence="6">PL3</strain>
    </source>
</reference>
<evidence type="ECO:0000256" key="1">
    <source>
        <dbReference type="ARBA" id="ARBA00023015"/>
    </source>
</evidence>
<dbReference type="RefSeq" id="WP_218320575.1">
    <property type="nucleotide sequence ID" value="NZ_JAEEGC010000047.1"/>
</dbReference>
<evidence type="ECO:0000256" key="3">
    <source>
        <dbReference type="ARBA" id="ARBA00023163"/>
    </source>
</evidence>
<feature type="domain" description="HTH gntR-type" evidence="5">
    <location>
        <begin position="17"/>
        <end position="84"/>
    </location>
</feature>
<dbReference type="Pfam" id="PF07729">
    <property type="entry name" value="FCD"/>
    <property type="match status" value="1"/>
</dbReference>
<protein>
    <submittedName>
        <fullName evidence="6">GntR family transcriptional regulator</fullName>
    </submittedName>
</protein>
<feature type="coiled-coil region" evidence="4">
    <location>
        <begin position="109"/>
        <end position="136"/>
    </location>
</feature>
<accession>A0A949TZ36</accession>
<evidence type="ECO:0000313" key="7">
    <source>
        <dbReference type="Proteomes" id="UP000694308"/>
    </source>
</evidence>
<dbReference type="GO" id="GO:0003700">
    <property type="term" value="F:DNA-binding transcription factor activity"/>
    <property type="evidence" value="ECO:0007669"/>
    <property type="project" value="InterPro"/>
</dbReference>
<dbReference type="PANTHER" id="PTHR43537">
    <property type="entry name" value="TRANSCRIPTIONAL REGULATOR, GNTR FAMILY"/>
    <property type="match status" value="1"/>
</dbReference>
<name>A0A949TZ36_9CLOT</name>
<keyword evidence="7" id="KW-1185">Reference proteome</keyword>
<organism evidence="6 7">
    <name type="scientific">Clostridium thailandense</name>
    <dbReference type="NCBI Taxonomy" id="2794346"/>
    <lineage>
        <taxon>Bacteria</taxon>
        <taxon>Bacillati</taxon>
        <taxon>Bacillota</taxon>
        <taxon>Clostridia</taxon>
        <taxon>Eubacteriales</taxon>
        <taxon>Clostridiaceae</taxon>
        <taxon>Clostridium</taxon>
    </lineage>
</organism>
<keyword evidence="4" id="KW-0175">Coiled coil</keyword>
<dbReference type="SMART" id="SM00895">
    <property type="entry name" value="FCD"/>
    <property type="match status" value="1"/>
</dbReference>
<keyword evidence="1" id="KW-0805">Transcription regulation</keyword>
<dbReference type="EMBL" id="JAEEGC010000047">
    <property type="protein sequence ID" value="MBV7273508.1"/>
    <property type="molecule type" value="Genomic_DNA"/>
</dbReference>
<proteinExistence type="predicted"/>
<keyword evidence="3" id="KW-0804">Transcription</keyword>
<dbReference type="InterPro" id="IPR011711">
    <property type="entry name" value="GntR_C"/>
</dbReference>
<dbReference type="CDD" id="cd07377">
    <property type="entry name" value="WHTH_GntR"/>
    <property type="match status" value="1"/>
</dbReference>
<dbReference type="AlphaFoldDB" id="A0A949TZ36"/>
<dbReference type="Proteomes" id="UP000694308">
    <property type="component" value="Unassembled WGS sequence"/>
</dbReference>
<dbReference type="Pfam" id="PF00392">
    <property type="entry name" value="GntR"/>
    <property type="match status" value="1"/>
</dbReference>
<evidence type="ECO:0000256" key="4">
    <source>
        <dbReference type="SAM" id="Coils"/>
    </source>
</evidence>
<dbReference type="PROSITE" id="PS50949">
    <property type="entry name" value="HTH_GNTR"/>
    <property type="match status" value="1"/>
</dbReference>
<gene>
    <name evidence="6" type="ORF">I6U48_11370</name>
</gene>
<keyword evidence="2" id="KW-0238">DNA-binding</keyword>
<evidence type="ECO:0000256" key="2">
    <source>
        <dbReference type="ARBA" id="ARBA00023125"/>
    </source>
</evidence>
<evidence type="ECO:0000313" key="6">
    <source>
        <dbReference type="EMBL" id="MBV7273508.1"/>
    </source>
</evidence>
<sequence length="231" mass="26486">MNYEERIAELIEKHTFISKTDVVYTLVLEDIIEGRLKGGSRLNQEDLSMQFGISRSPVREALNRLASDGYLVKSNASGYRVYDLRLEDYISLNEFRNMMESFGSSLAVKNITGNELDILKRNIEETKEAVEKKDTKAFLHLDEEFHGLLIEAGKNPHLIEAYNSYGQRFHLFGILTLSQEMLAIAYKWHVKILQAVISGNAEEVAKTTRLHREATINSALRICRNKWSTED</sequence>